<feature type="compositionally biased region" description="Basic and acidic residues" evidence="1">
    <location>
        <begin position="1"/>
        <end position="10"/>
    </location>
</feature>
<feature type="region of interest" description="Disordered" evidence="1">
    <location>
        <begin position="1"/>
        <end position="41"/>
    </location>
</feature>
<name>A0AAV3PUI3_LITER</name>
<dbReference type="PANTHER" id="PTHR34130">
    <property type="entry name" value="OS08G0243800 PROTEIN"/>
    <property type="match status" value="1"/>
</dbReference>
<evidence type="ECO:0000256" key="1">
    <source>
        <dbReference type="SAM" id="MobiDB-lite"/>
    </source>
</evidence>
<dbReference type="EMBL" id="BAABME010018701">
    <property type="protein sequence ID" value="GAA0154726.1"/>
    <property type="molecule type" value="Genomic_DNA"/>
</dbReference>
<gene>
    <name evidence="2" type="ORF">LIER_37949</name>
</gene>
<dbReference type="PANTHER" id="PTHR34130:SF3">
    <property type="entry name" value="DUF1645 FAMILY PROTEIN"/>
    <property type="match status" value="1"/>
</dbReference>
<protein>
    <submittedName>
        <fullName evidence="2">Uncharacterized protein</fullName>
    </submittedName>
</protein>
<evidence type="ECO:0000313" key="2">
    <source>
        <dbReference type="EMBL" id="GAA0154726.1"/>
    </source>
</evidence>
<feature type="compositionally biased region" description="Low complexity" evidence="1">
    <location>
        <begin position="86"/>
        <end position="105"/>
    </location>
</feature>
<feature type="region of interest" description="Disordered" evidence="1">
    <location>
        <begin position="80"/>
        <end position="105"/>
    </location>
</feature>
<keyword evidence="3" id="KW-1185">Reference proteome</keyword>
<proteinExistence type="predicted"/>
<reference evidence="2 3" key="1">
    <citation type="submission" date="2024-01" db="EMBL/GenBank/DDBJ databases">
        <title>The complete chloroplast genome sequence of Lithospermum erythrorhizon: insights into the phylogenetic relationship among Boraginaceae species and the maternal lineages of purple gromwells.</title>
        <authorList>
            <person name="Okada T."/>
            <person name="Watanabe K."/>
        </authorList>
    </citation>
    <scope>NUCLEOTIDE SEQUENCE [LARGE SCALE GENOMIC DNA]</scope>
</reference>
<dbReference type="Proteomes" id="UP001454036">
    <property type="component" value="Unassembled WGS sequence"/>
</dbReference>
<sequence length="232" mass="25890">MSNKEEHSTYDSDDDDTLSFSNLPILGNDDQEINKNPIFKNISSSPHEDPFEFFNNLLFQESTPATPRVIICKQKEAEQEPIDKLSASSSSSSSSNSSRKNSNYYYKKNTSSSRFSSISNVEKVNITSITSMSSKSRKIMFMFGPAKFNQEMELSSIKMRQSKRKLKQNLVSQADAEAAAAAAEDSTIVSPATSTNINTCDKKREWRLMRSFSRYRSSTSSDSSATSCGCFS</sequence>
<dbReference type="AlphaFoldDB" id="A0AAV3PUI3"/>
<accession>A0AAV3PUI3</accession>
<comment type="caution">
    <text evidence="2">The sequence shown here is derived from an EMBL/GenBank/DDBJ whole genome shotgun (WGS) entry which is preliminary data.</text>
</comment>
<evidence type="ECO:0000313" key="3">
    <source>
        <dbReference type="Proteomes" id="UP001454036"/>
    </source>
</evidence>
<organism evidence="2 3">
    <name type="scientific">Lithospermum erythrorhizon</name>
    <name type="common">Purple gromwell</name>
    <name type="synonym">Lithospermum officinale var. erythrorhizon</name>
    <dbReference type="NCBI Taxonomy" id="34254"/>
    <lineage>
        <taxon>Eukaryota</taxon>
        <taxon>Viridiplantae</taxon>
        <taxon>Streptophyta</taxon>
        <taxon>Embryophyta</taxon>
        <taxon>Tracheophyta</taxon>
        <taxon>Spermatophyta</taxon>
        <taxon>Magnoliopsida</taxon>
        <taxon>eudicotyledons</taxon>
        <taxon>Gunneridae</taxon>
        <taxon>Pentapetalae</taxon>
        <taxon>asterids</taxon>
        <taxon>lamiids</taxon>
        <taxon>Boraginales</taxon>
        <taxon>Boraginaceae</taxon>
        <taxon>Boraginoideae</taxon>
        <taxon>Lithospermeae</taxon>
        <taxon>Lithospermum</taxon>
    </lineage>
</organism>